<feature type="domain" description="Thioesterase" evidence="2">
    <location>
        <begin position="21"/>
        <end position="239"/>
    </location>
</feature>
<comment type="similarity">
    <text evidence="1">Belongs to the thioesterase family.</text>
</comment>
<gene>
    <name evidence="3" type="ORF">GCM10009114_18720</name>
</gene>
<dbReference type="SUPFAM" id="SSF53474">
    <property type="entry name" value="alpha/beta-Hydrolases"/>
    <property type="match status" value="1"/>
</dbReference>
<accession>A0ABN1LIH7</accession>
<name>A0ABN1LIH7_9ALTE</name>
<keyword evidence="4" id="KW-1185">Reference proteome</keyword>
<reference evidence="3 4" key="1">
    <citation type="journal article" date="2019" name="Int. J. Syst. Evol. Microbiol.">
        <title>The Global Catalogue of Microorganisms (GCM) 10K type strain sequencing project: providing services to taxonomists for standard genome sequencing and annotation.</title>
        <authorList>
            <consortium name="The Broad Institute Genomics Platform"/>
            <consortium name="The Broad Institute Genome Sequencing Center for Infectious Disease"/>
            <person name="Wu L."/>
            <person name="Ma J."/>
        </authorList>
    </citation>
    <scope>NUCLEOTIDE SEQUENCE [LARGE SCALE GENOMIC DNA]</scope>
    <source>
        <strain evidence="3 4">JCM 15896</strain>
    </source>
</reference>
<dbReference type="InterPro" id="IPR012223">
    <property type="entry name" value="TEII"/>
</dbReference>
<proteinExistence type="inferred from homology"/>
<organism evidence="3 4">
    <name type="scientific">Aliiglaciecola litoralis</name>
    <dbReference type="NCBI Taxonomy" id="582857"/>
    <lineage>
        <taxon>Bacteria</taxon>
        <taxon>Pseudomonadati</taxon>
        <taxon>Pseudomonadota</taxon>
        <taxon>Gammaproteobacteria</taxon>
        <taxon>Alteromonadales</taxon>
        <taxon>Alteromonadaceae</taxon>
        <taxon>Aliiglaciecola</taxon>
    </lineage>
</organism>
<dbReference type="PANTHER" id="PTHR11487">
    <property type="entry name" value="THIOESTERASE"/>
    <property type="match status" value="1"/>
</dbReference>
<evidence type="ECO:0000313" key="4">
    <source>
        <dbReference type="Proteomes" id="UP001500359"/>
    </source>
</evidence>
<dbReference type="Proteomes" id="UP001500359">
    <property type="component" value="Unassembled WGS sequence"/>
</dbReference>
<dbReference type="InterPro" id="IPR001031">
    <property type="entry name" value="Thioesterase"/>
</dbReference>
<dbReference type="RefSeq" id="WP_343859108.1">
    <property type="nucleotide sequence ID" value="NZ_BAAAFD010000004.1"/>
</dbReference>
<dbReference type="EMBL" id="BAAAFD010000004">
    <property type="protein sequence ID" value="GAA0856507.1"/>
    <property type="molecule type" value="Genomic_DNA"/>
</dbReference>
<dbReference type="PANTHER" id="PTHR11487:SF0">
    <property type="entry name" value="S-ACYL FATTY ACID SYNTHASE THIOESTERASE, MEDIUM CHAIN"/>
    <property type="match status" value="1"/>
</dbReference>
<evidence type="ECO:0000256" key="1">
    <source>
        <dbReference type="ARBA" id="ARBA00007169"/>
    </source>
</evidence>
<comment type="caution">
    <text evidence="3">The sequence shown here is derived from an EMBL/GenBank/DDBJ whole genome shotgun (WGS) entry which is preliminary data.</text>
</comment>
<dbReference type="Gene3D" id="3.40.50.1820">
    <property type="entry name" value="alpha/beta hydrolase"/>
    <property type="match status" value="1"/>
</dbReference>
<sequence length="247" mass="27449">MTSLCSPWFKAQATNSNGKIRLFCFPFAGAGASAYQGWQQHLHPDIQLISVQLPGRENRFSEPAISDMAELLALLTPLFTPFTLTPWAVFGHSMGAAISYQLVNRLTELGCSPPIRLFVSAKTPPHMPPSAELIGDLPDQQLIETLAQRYKADVSTPGRELLELMLPTLRADFRLIESPFAGRLNVIPSPITAFNGSLDHSVDAQQMSQWSRYSNDEFEQIEVNGPHFYLQSAARMLTTIINARLHL</sequence>
<dbReference type="Pfam" id="PF00975">
    <property type="entry name" value="Thioesterase"/>
    <property type="match status" value="1"/>
</dbReference>
<evidence type="ECO:0000259" key="2">
    <source>
        <dbReference type="Pfam" id="PF00975"/>
    </source>
</evidence>
<protein>
    <recommendedName>
        <fullName evidence="2">Thioesterase domain-containing protein</fullName>
    </recommendedName>
</protein>
<dbReference type="InterPro" id="IPR029058">
    <property type="entry name" value="AB_hydrolase_fold"/>
</dbReference>
<evidence type="ECO:0000313" key="3">
    <source>
        <dbReference type="EMBL" id="GAA0856507.1"/>
    </source>
</evidence>